<dbReference type="InterPro" id="IPR051532">
    <property type="entry name" value="Ester_Hydrolysis_Enzymes"/>
</dbReference>
<dbReference type="GO" id="GO:0004622">
    <property type="term" value="F:phosphatidylcholine lysophospholipase activity"/>
    <property type="evidence" value="ECO:0007669"/>
    <property type="project" value="TreeGrafter"/>
</dbReference>
<name>A0A6A6S0J5_9PLEO</name>
<proteinExistence type="predicted"/>
<dbReference type="PANTHER" id="PTHR30383:SF31">
    <property type="entry name" value="SGNH HYDROLASE-TYPE ESTERASE DOMAIN-CONTAINING PROTEIN-RELATED"/>
    <property type="match status" value="1"/>
</dbReference>
<evidence type="ECO:0000256" key="1">
    <source>
        <dbReference type="SAM" id="SignalP"/>
    </source>
</evidence>
<accession>A0A6A6S0J5</accession>
<dbReference type="OrthoDB" id="3915838at2759"/>
<dbReference type="PANTHER" id="PTHR30383">
    <property type="entry name" value="THIOESTERASE 1/PROTEASE 1/LYSOPHOSPHOLIPASE L1"/>
    <property type="match status" value="1"/>
</dbReference>
<dbReference type="SUPFAM" id="SSF52266">
    <property type="entry name" value="SGNH hydrolase"/>
    <property type="match status" value="1"/>
</dbReference>
<sequence length="419" mass="46361">MASQLALLTLAFLSSFANAAPVANAGRVVGSIGGELPVPSRFNYPLDKRDKKMFPLKVMPLGASISFGMGSVDKNGYRKAFRDRLRFEGWEVDMVGGVQSGDFNDNDVQGHPGARLDEVAKIVETAVQYQPNLIAVNVGTNDAAQNKTEFPVETYGVRMEKMLDTIFEKIPGTTVLYSTVLQNANPDTNSRAAKSVNPQIRRIVEKRRKAGQRIVLAEMFESDTPWLNTGDMNKDGTHPTDAGFRKMATIWWDAFLDADKSHMLQPPHESTRKVLCADGDTGKMDTTHVTTTKDFFNSVNPLQNVKLSLNKSEPTMSVWRLDGQGIYVYRLKDGKYTDGAILDIKTNCLAKDVRWFDVNNDGVEDFVCLGPDNETYVQLNQGDNAYPPTFKDVGKCIINRTGDDGPIVDPKLPARPAKN</sequence>
<reference evidence="2" key="1">
    <citation type="journal article" date="2020" name="Stud. Mycol.">
        <title>101 Dothideomycetes genomes: a test case for predicting lifestyles and emergence of pathogens.</title>
        <authorList>
            <person name="Haridas S."/>
            <person name="Albert R."/>
            <person name="Binder M."/>
            <person name="Bloem J."/>
            <person name="Labutti K."/>
            <person name="Salamov A."/>
            <person name="Andreopoulos B."/>
            <person name="Baker S."/>
            <person name="Barry K."/>
            <person name="Bills G."/>
            <person name="Bluhm B."/>
            <person name="Cannon C."/>
            <person name="Castanera R."/>
            <person name="Culley D."/>
            <person name="Daum C."/>
            <person name="Ezra D."/>
            <person name="Gonzalez J."/>
            <person name="Henrissat B."/>
            <person name="Kuo A."/>
            <person name="Liang C."/>
            <person name="Lipzen A."/>
            <person name="Lutzoni F."/>
            <person name="Magnuson J."/>
            <person name="Mondo S."/>
            <person name="Nolan M."/>
            <person name="Ohm R."/>
            <person name="Pangilinan J."/>
            <person name="Park H.-J."/>
            <person name="Ramirez L."/>
            <person name="Alfaro M."/>
            <person name="Sun H."/>
            <person name="Tritt A."/>
            <person name="Yoshinaga Y."/>
            <person name="Zwiers L.-H."/>
            <person name="Turgeon B."/>
            <person name="Goodwin S."/>
            <person name="Spatafora J."/>
            <person name="Crous P."/>
            <person name="Grigoriev I."/>
        </authorList>
    </citation>
    <scope>NUCLEOTIDE SEQUENCE</scope>
    <source>
        <strain evidence="2">CBS 473.64</strain>
    </source>
</reference>
<dbReference type="AlphaFoldDB" id="A0A6A6S0J5"/>
<dbReference type="Gene3D" id="3.40.50.1110">
    <property type="entry name" value="SGNH hydrolase"/>
    <property type="match status" value="1"/>
</dbReference>
<protein>
    <submittedName>
        <fullName evidence="2">SGNH hydrolase</fullName>
    </submittedName>
</protein>
<evidence type="ECO:0000313" key="3">
    <source>
        <dbReference type="Proteomes" id="UP000799753"/>
    </source>
</evidence>
<feature type="signal peptide" evidence="1">
    <location>
        <begin position="1"/>
        <end position="19"/>
    </location>
</feature>
<keyword evidence="1" id="KW-0732">Signal</keyword>
<dbReference type="InterPro" id="IPR036514">
    <property type="entry name" value="SGNH_hydro_sf"/>
</dbReference>
<dbReference type="InterPro" id="IPR001087">
    <property type="entry name" value="GDSL"/>
</dbReference>
<dbReference type="Pfam" id="PF00657">
    <property type="entry name" value="Lipase_GDSL"/>
    <property type="match status" value="1"/>
</dbReference>
<feature type="chain" id="PRO_5025522606" evidence="1">
    <location>
        <begin position="20"/>
        <end position="419"/>
    </location>
</feature>
<dbReference type="CDD" id="cd01833">
    <property type="entry name" value="XynB_like"/>
    <property type="match status" value="1"/>
</dbReference>
<gene>
    <name evidence="2" type="ORF">P280DRAFT_451352</name>
</gene>
<organism evidence="2 3">
    <name type="scientific">Massarina eburnea CBS 473.64</name>
    <dbReference type="NCBI Taxonomy" id="1395130"/>
    <lineage>
        <taxon>Eukaryota</taxon>
        <taxon>Fungi</taxon>
        <taxon>Dikarya</taxon>
        <taxon>Ascomycota</taxon>
        <taxon>Pezizomycotina</taxon>
        <taxon>Dothideomycetes</taxon>
        <taxon>Pleosporomycetidae</taxon>
        <taxon>Pleosporales</taxon>
        <taxon>Massarineae</taxon>
        <taxon>Massarinaceae</taxon>
        <taxon>Massarina</taxon>
    </lineage>
</organism>
<evidence type="ECO:0000313" key="2">
    <source>
        <dbReference type="EMBL" id="KAF2640571.1"/>
    </source>
</evidence>
<keyword evidence="2" id="KW-0378">Hydrolase</keyword>
<keyword evidence="3" id="KW-1185">Reference proteome</keyword>
<dbReference type="EMBL" id="MU006784">
    <property type="protein sequence ID" value="KAF2640571.1"/>
    <property type="molecule type" value="Genomic_DNA"/>
</dbReference>
<dbReference type="Proteomes" id="UP000799753">
    <property type="component" value="Unassembled WGS sequence"/>
</dbReference>